<dbReference type="EMBL" id="GG745546">
    <property type="protein sequence ID" value="EFD93153.1"/>
    <property type="molecule type" value="Genomic_DNA"/>
</dbReference>
<evidence type="ECO:0000256" key="1">
    <source>
        <dbReference type="SAM" id="Phobius"/>
    </source>
</evidence>
<proteinExistence type="predicted"/>
<reference evidence="2 3" key="1">
    <citation type="journal article" date="2010" name="Proc. Natl. Acad. Sci. U.S.A.">
        <title>Enigmatic, ultrasmall, uncultivated Archaea.</title>
        <authorList>
            <person name="Baker B.J."/>
            <person name="Comolli L.R."/>
            <person name="Dick G.J."/>
            <person name="Hauser L.J."/>
            <person name="Hyatt D."/>
            <person name="Dill B.D."/>
            <person name="Land M.L."/>
            <person name="Verberkmoes N.C."/>
            <person name="Hettich R.L."/>
            <person name="Banfield J.F."/>
        </authorList>
    </citation>
    <scope>NUCLEOTIDE SEQUENCE [LARGE SCALE GENOMIC DNA]</scope>
</reference>
<keyword evidence="1" id="KW-0812">Transmembrane</keyword>
<dbReference type="Proteomes" id="UP000009376">
    <property type="component" value="Unassembled WGS sequence"/>
</dbReference>
<feature type="transmembrane region" description="Helical" evidence="1">
    <location>
        <begin position="6"/>
        <end position="25"/>
    </location>
</feature>
<keyword evidence="1" id="KW-1133">Transmembrane helix</keyword>
<name>D6GUM5_PARA5</name>
<keyword evidence="1" id="KW-0472">Membrane</keyword>
<dbReference type="AlphaFoldDB" id="D6GUM5"/>
<protein>
    <submittedName>
        <fullName evidence="2">Uncharacterized protein</fullName>
    </submittedName>
</protein>
<evidence type="ECO:0000313" key="2">
    <source>
        <dbReference type="EMBL" id="EFD93153.1"/>
    </source>
</evidence>
<sequence length="287" mass="30853">MEKYFIVGVVIAVIVVSVIILLFGVGRNNNIIFPSSQSTYSSANSSLQQIIYNDILNLQPYQTSIPLGKIILYSANYTLSTDAVLSNGTAENSSETAAGIISLLRGKNGNSEADSNFTITKPLYGTSYSLNSSSYMFSIGNDTYTCLISAINDGAASCTSLNESMKSIVNLLSSGLKINRLSVLRNYSTIYEGYPCLFTEESFSILINGSNSSLIGTNANESLSGTVTSCQSTQYNIPILNSLAASINVNSEYGNISLNSKSFINYNMSIKRISNFNGEITNSSLPK</sequence>
<accession>D6GUM5</accession>
<gene>
    <name evidence="2" type="ORF">BJBARM5_0169</name>
</gene>
<organism evidence="2 3">
    <name type="scientific">Candidatus Parvarchaeum acidophilus ARMAN-5</name>
    <dbReference type="NCBI Taxonomy" id="662762"/>
    <lineage>
        <taxon>Archaea</taxon>
        <taxon>Candidatus Parvarchaeota</taxon>
        <taxon>Candidatus Parvarchaeum</taxon>
    </lineage>
</organism>
<evidence type="ECO:0000313" key="3">
    <source>
        <dbReference type="Proteomes" id="UP000009376"/>
    </source>
</evidence>